<keyword evidence="2" id="KW-0472">Membrane</keyword>
<evidence type="ECO:0000313" key="4">
    <source>
        <dbReference type="Proteomes" id="UP000030671"/>
    </source>
</evidence>
<protein>
    <submittedName>
        <fullName evidence="3">Uncharacterized protein</fullName>
    </submittedName>
</protein>
<feature type="transmembrane region" description="Helical" evidence="2">
    <location>
        <begin position="254"/>
        <end position="279"/>
    </location>
</feature>
<keyword evidence="2" id="KW-0812">Transmembrane</keyword>
<dbReference type="OrthoDB" id="5427664at2759"/>
<gene>
    <name evidence="3" type="ORF">HETIRDRAFT_443382</name>
</gene>
<organism evidence="3 4">
    <name type="scientific">Heterobasidion irregulare (strain TC 32-1)</name>
    <dbReference type="NCBI Taxonomy" id="747525"/>
    <lineage>
        <taxon>Eukaryota</taxon>
        <taxon>Fungi</taxon>
        <taxon>Dikarya</taxon>
        <taxon>Basidiomycota</taxon>
        <taxon>Agaricomycotina</taxon>
        <taxon>Agaricomycetes</taxon>
        <taxon>Russulales</taxon>
        <taxon>Bondarzewiaceae</taxon>
        <taxon>Heterobasidion</taxon>
        <taxon>Heterobasidion annosum species complex</taxon>
    </lineage>
</organism>
<evidence type="ECO:0000256" key="2">
    <source>
        <dbReference type="SAM" id="Phobius"/>
    </source>
</evidence>
<feature type="transmembrane region" description="Helical" evidence="2">
    <location>
        <begin position="213"/>
        <end position="234"/>
    </location>
</feature>
<dbReference type="eggNOG" id="ENOG502SGN3">
    <property type="taxonomic scope" value="Eukaryota"/>
</dbReference>
<feature type="transmembrane region" description="Helical" evidence="2">
    <location>
        <begin position="18"/>
        <end position="36"/>
    </location>
</feature>
<proteinExistence type="predicted"/>
<name>W4KIV9_HETIT</name>
<keyword evidence="4" id="KW-1185">Reference proteome</keyword>
<feature type="transmembrane region" description="Helical" evidence="2">
    <location>
        <begin position="103"/>
        <end position="125"/>
    </location>
</feature>
<accession>W4KIV9</accession>
<feature type="region of interest" description="Disordered" evidence="1">
    <location>
        <begin position="282"/>
        <end position="313"/>
    </location>
</feature>
<feature type="transmembrane region" description="Helical" evidence="2">
    <location>
        <begin position="71"/>
        <end position="91"/>
    </location>
</feature>
<evidence type="ECO:0000256" key="1">
    <source>
        <dbReference type="SAM" id="MobiDB-lite"/>
    </source>
</evidence>
<evidence type="ECO:0000313" key="3">
    <source>
        <dbReference type="EMBL" id="ETW85001.1"/>
    </source>
</evidence>
<sequence>MSATCPNGILANADVSGIGIRVSFYVTTLLTALIPSTPYTDPLLGALFTNASINGLGLLITAIVQTSQNGLSLYHALFVQHLLFFLGVGVAPAGKYKLNSLRAGMLLVTQFAVLIAYLGWSLYLWTHTKSFGSQPGCNDQVKYVFFFVTVRATVPWLRIVWMISLIGGCIGLFTGLVVYVIVYTCFKTAATRGEHPMMTMQGAGEEQASSRGFYFSLGLLLPAVYSVVTAELLACPDFFAKRNTIVQPGEGAWTFGQILSLVMIISSLNEVLHFVLSLFSPRHDSDSDSGLGEVEGSPSRGRPRTRNGGFCLGPAKTSRIARSCRRSAELAHSVLSEALPAEGAVRL</sequence>
<dbReference type="EMBL" id="KI925455">
    <property type="protein sequence ID" value="ETW85001.1"/>
    <property type="molecule type" value="Genomic_DNA"/>
</dbReference>
<keyword evidence="2" id="KW-1133">Transmembrane helix</keyword>
<dbReference type="GeneID" id="20675521"/>
<dbReference type="InParanoid" id="W4KIV9"/>
<dbReference type="AlphaFoldDB" id="W4KIV9"/>
<dbReference type="HOGENOM" id="CLU_052677_0_0_1"/>
<reference evidence="3 4" key="1">
    <citation type="journal article" date="2012" name="New Phytol.">
        <title>Insight into trade-off between wood decay and parasitism from the genome of a fungal forest pathogen.</title>
        <authorList>
            <person name="Olson A."/>
            <person name="Aerts A."/>
            <person name="Asiegbu F."/>
            <person name="Belbahri L."/>
            <person name="Bouzid O."/>
            <person name="Broberg A."/>
            <person name="Canback B."/>
            <person name="Coutinho P.M."/>
            <person name="Cullen D."/>
            <person name="Dalman K."/>
            <person name="Deflorio G."/>
            <person name="van Diepen L.T."/>
            <person name="Dunand C."/>
            <person name="Duplessis S."/>
            <person name="Durling M."/>
            <person name="Gonthier P."/>
            <person name="Grimwood J."/>
            <person name="Fossdal C.G."/>
            <person name="Hansson D."/>
            <person name="Henrissat B."/>
            <person name="Hietala A."/>
            <person name="Himmelstrand K."/>
            <person name="Hoffmeister D."/>
            <person name="Hogberg N."/>
            <person name="James T.Y."/>
            <person name="Karlsson M."/>
            <person name="Kohler A."/>
            <person name="Kues U."/>
            <person name="Lee Y.H."/>
            <person name="Lin Y.C."/>
            <person name="Lind M."/>
            <person name="Lindquist E."/>
            <person name="Lombard V."/>
            <person name="Lucas S."/>
            <person name="Lunden K."/>
            <person name="Morin E."/>
            <person name="Murat C."/>
            <person name="Park J."/>
            <person name="Raffaello T."/>
            <person name="Rouze P."/>
            <person name="Salamov A."/>
            <person name="Schmutz J."/>
            <person name="Solheim H."/>
            <person name="Stahlberg J."/>
            <person name="Velez H."/>
            <person name="de Vries R.P."/>
            <person name="Wiebenga A."/>
            <person name="Woodward S."/>
            <person name="Yakovlev I."/>
            <person name="Garbelotto M."/>
            <person name="Martin F."/>
            <person name="Grigoriev I.V."/>
            <person name="Stenlid J."/>
        </authorList>
    </citation>
    <scope>NUCLEOTIDE SEQUENCE [LARGE SCALE GENOMIC DNA]</scope>
    <source>
        <strain evidence="3 4">TC 32-1</strain>
    </source>
</reference>
<dbReference type="KEGG" id="hir:HETIRDRAFT_443382"/>
<feature type="transmembrane region" description="Helical" evidence="2">
    <location>
        <begin position="159"/>
        <end position="182"/>
    </location>
</feature>
<dbReference type="Proteomes" id="UP000030671">
    <property type="component" value="Unassembled WGS sequence"/>
</dbReference>
<dbReference type="RefSeq" id="XP_009541898.1">
    <property type="nucleotide sequence ID" value="XM_009543603.1"/>
</dbReference>
<feature type="transmembrane region" description="Helical" evidence="2">
    <location>
        <begin position="43"/>
        <end position="65"/>
    </location>
</feature>